<keyword evidence="3" id="KW-1185">Reference proteome</keyword>
<protein>
    <recommendedName>
        <fullName evidence="4">Outer membrane beta-barrel protein</fullName>
    </recommendedName>
</protein>
<dbReference type="OrthoDB" id="6384956at2"/>
<dbReference type="AlphaFoldDB" id="A0A550JF35"/>
<gene>
    <name evidence="2" type="ORF">FL622_08460</name>
</gene>
<proteinExistence type="predicted"/>
<evidence type="ECO:0000256" key="1">
    <source>
        <dbReference type="SAM" id="SignalP"/>
    </source>
</evidence>
<feature type="signal peptide" evidence="1">
    <location>
        <begin position="1"/>
        <end position="26"/>
    </location>
</feature>
<evidence type="ECO:0000313" key="2">
    <source>
        <dbReference type="EMBL" id="TRO81824.1"/>
    </source>
</evidence>
<evidence type="ECO:0008006" key="4">
    <source>
        <dbReference type="Google" id="ProtNLM"/>
    </source>
</evidence>
<reference evidence="2 3" key="1">
    <citation type="submission" date="2019-07" db="EMBL/GenBank/DDBJ databases">
        <title>Insights of Desulfuromonas acetexigens electromicrobiology.</title>
        <authorList>
            <person name="Katuri K."/>
            <person name="Sapireddy V."/>
            <person name="Shaw D.R."/>
            <person name="Saikaly P."/>
        </authorList>
    </citation>
    <scope>NUCLEOTIDE SEQUENCE [LARGE SCALE GENOMIC DNA]</scope>
    <source>
        <strain evidence="2 3">2873</strain>
    </source>
</reference>
<sequence length="233" mass="25532">MPQRLVFFFAILSCLTTAWPTTSALAFSGQIQGIYGQVDNEEIEGAGASLAIGSRFGLQFDGAYAEREENQLKGAALHLLYREPERFLFGLLAAHGEDQNVDFNRLGVEGDLYLKTLTLAATAGQQQGDIDYNLFATIDLHWYPAPDLLLSLGGAFADKNDGRLHFGAEYQLLPGLAAFIDAAAGENHYDHLLGGIRLYIGRSKPLLNRHRENDRPNPVIANLLQGLASIESR</sequence>
<dbReference type="EMBL" id="VJVV01000005">
    <property type="protein sequence ID" value="TRO81824.1"/>
    <property type="molecule type" value="Genomic_DNA"/>
</dbReference>
<dbReference type="RefSeq" id="WP_092057650.1">
    <property type="nucleotide sequence ID" value="NZ_FOJJ01000037.1"/>
</dbReference>
<accession>A0A550JF35</accession>
<comment type="caution">
    <text evidence="2">The sequence shown here is derived from an EMBL/GenBank/DDBJ whole genome shotgun (WGS) entry which is preliminary data.</text>
</comment>
<dbReference type="SUPFAM" id="SSF56935">
    <property type="entry name" value="Porins"/>
    <property type="match status" value="1"/>
</dbReference>
<keyword evidence="1" id="KW-0732">Signal</keyword>
<organism evidence="2 3">
    <name type="scientific">Trichloromonas acetexigens</name>
    <dbReference type="NCBI Taxonomy" id="38815"/>
    <lineage>
        <taxon>Bacteria</taxon>
        <taxon>Pseudomonadati</taxon>
        <taxon>Thermodesulfobacteriota</taxon>
        <taxon>Desulfuromonadia</taxon>
        <taxon>Desulfuromonadales</taxon>
        <taxon>Trichloromonadaceae</taxon>
        <taxon>Trichloromonas</taxon>
    </lineage>
</organism>
<feature type="chain" id="PRO_5022183227" description="Outer membrane beta-barrel protein" evidence="1">
    <location>
        <begin position="27"/>
        <end position="233"/>
    </location>
</feature>
<evidence type="ECO:0000313" key="3">
    <source>
        <dbReference type="Proteomes" id="UP000317155"/>
    </source>
</evidence>
<name>A0A550JF35_9BACT</name>
<dbReference type="Proteomes" id="UP000317155">
    <property type="component" value="Unassembled WGS sequence"/>
</dbReference>